<evidence type="ECO:0000256" key="7">
    <source>
        <dbReference type="ARBA" id="ARBA00023004"/>
    </source>
</evidence>
<evidence type="ECO:0000256" key="2">
    <source>
        <dbReference type="ARBA" id="ARBA00022630"/>
    </source>
</evidence>
<dbReference type="GO" id="GO:0051537">
    <property type="term" value="F:2 iron, 2 sulfur cluster binding"/>
    <property type="evidence" value="ECO:0007669"/>
    <property type="project" value="UniProtKB-KW"/>
</dbReference>
<accession>A0A501WB56</accession>
<dbReference type="PROSITE" id="PS51384">
    <property type="entry name" value="FAD_FR"/>
    <property type="match status" value="1"/>
</dbReference>
<dbReference type="Pfam" id="PF00111">
    <property type="entry name" value="Fer2"/>
    <property type="match status" value="1"/>
</dbReference>
<dbReference type="InterPro" id="IPR050415">
    <property type="entry name" value="MRET"/>
</dbReference>
<dbReference type="Gene3D" id="3.40.50.80">
    <property type="entry name" value="Nucleotide-binding domain of ferredoxin-NADP reductase (FNR) module"/>
    <property type="match status" value="1"/>
</dbReference>
<dbReference type="InterPro" id="IPR006058">
    <property type="entry name" value="2Fe2S_fd_BS"/>
</dbReference>
<dbReference type="InterPro" id="IPR017927">
    <property type="entry name" value="FAD-bd_FR_type"/>
</dbReference>
<evidence type="ECO:0000259" key="9">
    <source>
        <dbReference type="PROSITE" id="PS51085"/>
    </source>
</evidence>
<dbReference type="CDD" id="cd06185">
    <property type="entry name" value="PDR_like"/>
    <property type="match status" value="1"/>
</dbReference>
<protein>
    <submittedName>
        <fullName evidence="11">Oxidoreductase</fullName>
    </submittedName>
</protein>
<dbReference type="InterPro" id="IPR017938">
    <property type="entry name" value="Riboflavin_synthase-like_b-brl"/>
</dbReference>
<dbReference type="InterPro" id="IPR012675">
    <property type="entry name" value="Beta-grasp_dom_sf"/>
</dbReference>
<dbReference type="PRINTS" id="PR00409">
    <property type="entry name" value="PHDIOXRDTASE"/>
</dbReference>
<dbReference type="InterPro" id="IPR039261">
    <property type="entry name" value="FNR_nucleotide-bd"/>
</dbReference>
<comment type="cofactor">
    <cofactor evidence="1">
        <name>FMN</name>
        <dbReference type="ChEBI" id="CHEBI:58210"/>
    </cofactor>
</comment>
<dbReference type="EMBL" id="VFRP01000052">
    <property type="protein sequence ID" value="TPE45735.1"/>
    <property type="molecule type" value="Genomic_DNA"/>
</dbReference>
<dbReference type="PROSITE" id="PS51085">
    <property type="entry name" value="2FE2S_FER_2"/>
    <property type="match status" value="1"/>
</dbReference>
<evidence type="ECO:0000256" key="8">
    <source>
        <dbReference type="ARBA" id="ARBA00023014"/>
    </source>
</evidence>
<evidence type="ECO:0000259" key="10">
    <source>
        <dbReference type="PROSITE" id="PS51384"/>
    </source>
</evidence>
<evidence type="ECO:0000256" key="5">
    <source>
        <dbReference type="ARBA" id="ARBA00022723"/>
    </source>
</evidence>
<dbReference type="SUPFAM" id="SSF63380">
    <property type="entry name" value="Riboflavin synthase domain-like"/>
    <property type="match status" value="1"/>
</dbReference>
<comment type="caution">
    <text evidence="11">The sequence shown here is derived from an EMBL/GenBank/DDBJ whole genome shotgun (WGS) entry which is preliminary data.</text>
</comment>
<dbReference type="SUPFAM" id="SSF54292">
    <property type="entry name" value="2Fe-2S ferredoxin-like"/>
    <property type="match status" value="1"/>
</dbReference>
<evidence type="ECO:0000313" key="11">
    <source>
        <dbReference type="EMBL" id="TPE45735.1"/>
    </source>
</evidence>
<feature type="domain" description="2Fe-2S ferredoxin-type" evidence="9">
    <location>
        <begin position="242"/>
        <end position="331"/>
    </location>
</feature>
<dbReference type="GO" id="GO:0016491">
    <property type="term" value="F:oxidoreductase activity"/>
    <property type="evidence" value="ECO:0007669"/>
    <property type="project" value="UniProtKB-KW"/>
</dbReference>
<dbReference type="CDD" id="cd00207">
    <property type="entry name" value="fer2"/>
    <property type="match status" value="1"/>
</dbReference>
<reference evidence="11 12" key="1">
    <citation type="submission" date="2019-06" db="EMBL/GenBank/DDBJ databases">
        <title>A novel bacterium of genus Amaricoccus, isolated from marine sediment.</title>
        <authorList>
            <person name="Huang H."/>
            <person name="Mo K."/>
            <person name="Hu Y."/>
        </authorList>
    </citation>
    <scope>NUCLEOTIDE SEQUENCE [LARGE SCALE GENOMIC DNA]</scope>
    <source>
        <strain evidence="11 12">HB172011</strain>
    </source>
</reference>
<keyword evidence="7" id="KW-0408">Iron</keyword>
<dbReference type="OrthoDB" id="9792185at2"/>
<gene>
    <name evidence="11" type="ORF">FJM51_22345</name>
</gene>
<dbReference type="SUPFAM" id="SSF52343">
    <property type="entry name" value="Ferredoxin reductase-like, C-terminal NADP-linked domain"/>
    <property type="match status" value="1"/>
</dbReference>
<dbReference type="Gene3D" id="3.10.20.30">
    <property type="match status" value="1"/>
</dbReference>
<evidence type="ECO:0000313" key="12">
    <source>
        <dbReference type="Proteomes" id="UP000319255"/>
    </source>
</evidence>
<organism evidence="11 12">
    <name type="scientific">Amaricoccus solimangrovi</name>
    <dbReference type="NCBI Taxonomy" id="2589815"/>
    <lineage>
        <taxon>Bacteria</taxon>
        <taxon>Pseudomonadati</taxon>
        <taxon>Pseudomonadota</taxon>
        <taxon>Alphaproteobacteria</taxon>
        <taxon>Rhodobacterales</taxon>
        <taxon>Paracoccaceae</taxon>
        <taxon>Amaricoccus</taxon>
    </lineage>
</organism>
<keyword evidence="4" id="KW-0001">2Fe-2S</keyword>
<keyword evidence="8" id="KW-0411">Iron-sulfur</keyword>
<dbReference type="InterPro" id="IPR001041">
    <property type="entry name" value="2Fe-2S_ferredoxin-type"/>
</dbReference>
<dbReference type="Gene3D" id="2.40.30.10">
    <property type="entry name" value="Translation factors"/>
    <property type="match status" value="1"/>
</dbReference>
<keyword evidence="3" id="KW-0288">FMN</keyword>
<dbReference type="InterPro" id="IPR054582">
    <property type="entry name" value="DmmA-like_N"/>
</dbReference>
<keyword evidence="2" id="KW-0285">Flavoprotein</keyword>
<dbReference type="PROSITE" id="PS00197">
    <property type="entry name" value="2FE2S_FER_1"/>
    <property type="match status" value="1"/>
</dbReference>
<keyword evidence="6" id="KW-0560">Oxidoreductase</keyword>
<keyword evidence="5" id="KW-0479">Metal-binding</keyword>
<sequence length="331" mass="35979">MTAKQWPAASKYLDARIVGRRDLTERISEFLIGGADGAALPPGDAGSHIELRFGGPAGRFLRHYSLIGPLSPEKSPEPFWRIAVQREDRFRGSAFIHATFREGTRLRVSRPIGTFRLGRNVPHALLVAGGVGITPILPMMRSLSFRNRPFHMVYAGRRREEMAYADEVEAIGGDHATILEADRSGFPDLRALLAGQPEGTVVYVCGPGPMIDALTTAAAGLGWDHGRVRYEVFNAAHRPDDHGLTVELRDGRLIEVGAGTTILDALEQAGVDTLSDCRRGECGLCLTDVVPGDAVIDHRDSFLSEAERAEGRQMCVCCSRVANASKLKLAI</sequence>
<evidence type="ECO:0000256" key="6">
    <source>
        <dbReference type="ARBA" id="ARBA00023002"/>
    </source>
</evidence>
<dbReference type="InterPro" id="IPR036010">
    <property type="entry name" value="2Fe-2S_ferredoxin-like_sf"/>
</dbReference>
<dbReference type="GO" id="GO:0046872">
    <property type="term" value="F:metal ion binding"/>
    <property type="evidence" value="ECO:0007669"/>
    <property type="project" value="UniProtKB-KW"/>
</dbReference>
<proteinExistence type="predicted"/>
<dbReference type="Proteomes" id="UP000319255">
    <property type="component" value="Unassembled WGS sequence"/>
</dbReference>
<evidence type="ECO:0000256" key="3">
    <source>
        <dbReference type="ARBA" id="ARBA00022643"/>
    </source>
</evidence>
<dbReference type="Pfam" id="PF22290">
    <property type="entry name" value="DmmA-like_N"/>
    <property type="match status" value="1"/>
</dbReference>
<dbReference type="RefSeq" id="WP_140456323.1">
    <property type="nucleotide sequence ID" value="NZ_VFRP01000052.1"/>
</dbReference>
<dbReference type="PANTHER" id="PTHR47354">
    <property type="entry name" value="NADH OXIDOREDUCTASE HCR"/>
    <property type="match status" value="1"/>
</dbReference>
<keyword evidence="12" id="KW-1185">Reference proteome</keyword>
<evidence type="ECO:0000256" key="1">
    <source>
        <dbReference type="ARBA" id="ARBA00001917"/>
    </source>
</evidence>
<dbReference type="AlphaFoldDB" id="A0A501WB56"/>
<dbReference type="PANTHER" id="PTHR47354:SF2">
    <property type="entry name" value="BLR2392 PROTEIN"/>
    <property type="match status" value="1"/>
</dbReference>
<name>A0A501WB56_9RHOB</name>
<evidence type="ECO:0000256" key="4">
    <source>
        <dbReference type="ARBA" id="ARBA00022714"/>
    </source>
</evidence>
<feature type="domain" description="FAD-binding FR-type" evidence="10">
    <location>
        <begin position="10"/>
        <end position="118"/>
    </location>
</feature>